<evidence type="ECO:0000256" key="2">
    <source>
        <dbReference type="SAM" id="Phobius"/>
    </source>
</evidence>
<dbReference type="OrthoDB" id="5244024at2"/>
<evidence type="ECO:0000256" key="1">
    <source>
        <dbReference type="SAM" id="MobiDB-lite"/>
    </source>
</evidence>
<organism evidence="3 4">
    <name type="scientific">Propionibacterium cyclohexanicum</name>
    <dbReference type="NCBI Taxonomy" id="64702"/>
    <lineage>
        <taxon>Bacteria</taxon>
        <taxon>Bacillati</taxon>
        <taxon>Actinomycetota</taxon>
        <taxon>Actinomycetes</taxon>
        <taxon>Propionibacteriales</taxon>
        <taxon>Propionibacteriaceae</taxon>
        <taxon>Propionibacterium</taxon>
    </lineage>
</organism>
<evidence type="ECO:0008006" key="5">
    <source>
        <dbReference type="Google" id="ProtNLM"/>
    </source>
</evidence>
<evidence type="ECO:0000313" key="4">
    <source>
        <dbReference type="Proteomes" id="UP000198815"/>
    </source>
</evidence>
<gene>
    <name evidence="3" type="ORF">SAMN05443377_10176</name>
</gene>
<name>A0A1H9PJB1_9ACTN</name>
<keyword evidence="2" id="KW-1133">Transmembrane helix</keyword>
<evidence type="ECO:0000313" key="3">
    <source>
        <dbReference type="EMBL" id="SER48180.1"/>
    </source>
</evidence>
<feature type="transmembrane region" description="Helical" evidence="2">
    <location>
        <begin position="43"/>
        <end position="61"/>
    </location>
</feature>
<keyword evidence="2" id="KW-0812">Transmembrane</keyword>
<dbReference type="STRING" id="64702.SAMN05443377_10176"/>
<feature type="compositionally biased region" description="Basic and acidic residues" evidence="1">
    <location>
        <begin position="116"/>
        <end position="130"/>
    </location>
</feature>
<accession>A0A1H9PJB1</accession>
<proteinExistence type="predicted"/>
<keyword evidence="2" id="KW-0472">Membrane</keyword>
<dbReference type="EMBL" id="FOGZ01000001">
    <property type="protein sequence ID" value="SER48180.1"/>
    <property type="molecule type" value="Genomic_DNA"/>
</dbReference>
<dbReference type="RefSeq" id="WP_091966526.1">
    <property type="nucleotide sequence ID" value="NZ_FOGZ01000001.1"/>
</dbReference>
<dbReference type="Proteomes" id="UP000198815">
    <property type="component" value="Unassembled WGS sequence"/>
</dbReference>
<keyword evidence="4" id="KW-1185">Reference proteome</keyword>
<dbReference type="InterPro" id="IPR021401">
    <property type="entry name" value="DUF3040"/>
</dbReference>
<feature type="region of interest" description="Disordered" evidence="1">
    <location>
        <begin position="92"/>
        <end position="130"/>
    </location>
</feature>
<dbReference type="AlphaFoldDB" id="A0A1H9PJB1"/>
<feature type="transmembrane region" description="Helical" evidence="2">
    <location>
        <begin position="67"/>
        <end position="86"/>
    </location>
</feature>
<dbReference type="Pfam" id="PF11239">
    <property type="entry name" value="DUF3040"/>
    <property type="match status" value="1"/>
</dbReference>
<sequence length="130" mass="14174">MPLSDEEQRMLKELEASLVADDPRLAHTLGSSRSPRQVHGRRAGLAGLGFLVGLVLLVAGIQTMWVISVIGFVVMLGCAVLALGAWHRASHVPARGSKGPRSPKKQPPSSGAFMNKMEDRWRRRQNGEEP</sequence>
<protein>
    <recommendedName>
        <fullName evidence="5">DUF3040 domain-containing protein</fullName>
    </recommendedName>
</protein>
<reference evidence="3 4" key="1">
    <citation type="submission" date="2016-10" db="EMBL/GenBank/DDBJ databases">
        <authorList>
            <person name="de Groot N.N."/>
        </authorList>
    </citation>
    <scope>NUCLEOTIDE SEQUENCE [LARGE SCALE GENOMIC DNA]</scope>
    <source>
        <strain evidence="3 4">DSM 16859</strain>
    </source>
</reference>